<feature type="domain" description="HNH nuclease" evidence="1">
    <location>
        <begin position="22"/>
        <end position="70"/>
    </location>
</feature>
<evidence type="ECO:0000313" key="3">
    <source>
        <dbReference type="Proteomes" id="UP000199645"/>
    </source>
</evidence>
<accession>A0A1I2IS06</accession>
<proteinExistence type="predicted"/>
<dbReference type="AlphaFoldDB" id="A0A1I2IS06"/>
<dbReference type="STRING" id="35752.SAMN05421541_110335"/>
<evidence type="ECO:0000313" key="2">
    <source>
        <dbReference type="EMBL" id="SFF44428.1"/>
    </source>
</evidence>
<dbReference type="EMBL" id="FONV01000010">
    <property type="protein sequence ID" value="SFF44428.1"/>
    <property type="molecule type" value="Genomic_DNA"/>
</dbReference>
<dbReference type="Proteomes" id="UP000199645">
    <property type="component" value="Unassembled WGS sequence"/>
</dbReference>
<gene>
    <name evidence="2" type="ORF">SAMN05421541_110335</name>
</gene>
<sequence>MNRRPVSPENAGRNGTRWRDTRERVFAIHGDVCWVCGHVGAWEVDHVVRRADGGDPYSLDNLRPAHGSNYPCPVCVSGTTRRPRCCNQERNARVRPVGRVPLTVDPHSI</sequence>
<keyword evidence="3" id="KW-1185">Reference proteome</keyword>
<dbReference type="SMART" id="SM00507">
    <property type="entry name" value="HNHc"/>
    <property type="match status" value="1"/>
</dbReference>
<protein>
    <recommendedName>
        <fullName evidence="1">HNH nuclease domain-containing protein</fullName>
    </recommendedName>
</protein>
<name>A0A1I2IS06_9ACTN</name>
<dbReference type="OrthoDB" id="2084290at2"/>
<dbReference type="CDD" id="cd00085">
    <property type="entry name" value="HNHc"/>
    <property type="match status" value="1"/>
</dbReference>
<dbReference type="Gene3D" id="1.10.30.50">
    <property type="match status" value="1"/>
</dbReference>
<organism evidence="2 3">
    <name type="scientific">Actinoplanes philippinensis</name>
    <dbReference type="NCBI Taxonomy" id="35752"/>
    <lineage>
        <taxon>Bacteria</taxon>
        <taxon>Bacillati</taxon>
        <taxon>Actinomycetota</taxon>
        <taxon>Actinomycetes</taxon>
        <taxon>Micromonosporales</taxon>
        <taxon>Micromonosporaceae</taxon>
        <taxon>Actinoplanes</taxon>
    </lineage>
</organism>
<dbReference type="RefSeq" id="WP_143133985.1">
    <property type="nucleotide sequence ID" value="NZ_BOMT01000055.1"/>
</dbReference>
<dbReference type="InterPro" id="IPR003615">
    <property type="entry name" value="HNH_nuc"/>
</dbReference>
<evidence type="ECO:0000259" key="1">
    <source>
        <dbReference type="SMART" id="SM00507"/>
    </source>
</evidence>
<reference evidence="2 3" key="1">
    <citation type="submission" date="2016-10" db="EMBL/GenBank/DDBJ databases">
        <authorList>
            <person name="de Groot N.N."/>
        </authorList>
    </citation>
    <scope>NUCLEOTIDE SEQUENCE [LARGE SCALE GENOMIC DNA]</scope>
    <source>
        <strain evidence="2 3">DSM 43019</strain>
    </source>
</reference>